<dbReference type="RefSeq" id="WP_049940864.1">
    <property type="nucleotide sequence ID" value="NZ_CP039375.1"/>
</dbReference>
<dbReference type="SUPFAM" id="SSF51430">
    <property type="entry name" value="NAD(P)-linked oxidoreductase"/>
    <property type="match status" value="1"/>
</dbReference>
<dbReference type="PANTHER" id="PTHR43827:SF3">
    <property type="entry name" value="NADP-DEPENDENT OXIDOREDUCTASE DOMAIN-CONTAINING PROTEIN"/>
    <property type="match status" value="1"/>
</dbReference>
<organism evidence="5 6">
    <name type="scientific">Halomicrobium mukohataei</name>
    <dbReference type="NCBI Taxonomy" id="57705"/>
    <lineage>
        <taxon>Archaea</taxon>
        <taxon>Methanobacteriati</taxon>
        <taxon>Methanobacteriota</taxon>
        <taxon>Stenosarchaea group</taxon>
        <taxon>Halobacteria</taxon>
        <taxon>Halobacteriales</taxon>
        <taxon>Haloarculaceae</taxon>
        <taxon>Halomicrobium</taxon>
    </lineage>
</organism>
<accession>A0A4D6KLV3</accession>
<evidence type="ECO:0000256" key="3">
    <source>
        <dbReference type="ARBA" id="ARBA00023002"/>
    </source>
</evidence>
<evidence type="ECO:0000313" key="5">
    <source>
        <dbReference type="EMBL" id="QCD67091.1"/>
    </source>
</evidence>
<evidence type="ECO:0000313" key="6">
    <source>
        <dbReference type="Proteomes" id="UP000297053"/>
    </source>
</evidence>
<proteinExistence type="inferred from homology"/>
<dbReference type="Proteomes" id="UP000297053">
    <property type="component" value="Chromosome"/>
</dbReference>
<feature type="domain" description="NADP-dependent oxidoreductase" evidence="4">
    <location>
        <begin position="9"/>
        <end position="255"/>
    </location>
</feature>
<dbReference type="GO" id="GO:0016616">
    <property type="term" value="F:oxidoreductase activity, acting on the CH-OH group of donors, NAD or NADP as acceptor"/>
    <property type="evidence" value="ECO:0007669"/>
    <property type="project" value="UniProtKB-ARBA"/>
</dbReference>
<comment type="similarity">
    <text evidence="1">Belongs to the aldo/keto reductase family.</text>
</comment>
<evidence type="ECO:0000256" key="1">
    <source>
        <dbReference type="ARBA" id="ARBA00007905"/>
    </source>
</evidence>
<dbReference type="PROSITE" id="PS00798">
    <property type="entry name" value="ALDOKETO_REDUCTASE_1"/>
    <property type="match status" value="1"/>
</dbReference>
<dbReference type="Pfam" id="PF00248">
    <property type="entry name" value="Aldo_ket_red"/>
    <property type="match status" value="1"/>
</dbReference>
<dbReference type="AlphaFoldDB" id="A0A4D6KLV3"/>
<dbReference type="PANTHER" id="PTHR43827">
    <property type="entry name" value="2,5-DIKETO-D-GLUCONIC ACID REDUCTASE"/>
    <property type="match status" value="1"/>
</dbReference>
<dbReference type="InterPro" id="IPR023210">
    <property type="entry name" value="NADP_OxRdtase_dom"/>
</dbReference>
<dbReference type="InterPro" id="IPR036812">
    <property type="entry name" value="NAD(P)_OxRdtase_dom_sf"/>
</dbReference>
<dbReference type="InterPro" id="IPR018170">
    <property type="entry name" value="Aldo/ket_reductase_CS"/>
</dbReference>
<dbReference type="KEGG" id="halz:E5139_06375"/>
<protein>
    <submittedName>
        <fullName evidence="5">Aldo/keto reductase</fullName>
    </submittedName>
</protein>
<dbReference type="PROSITE" id="PS00062">
    <property type="entry name" value="ALDOKETO_REDUCTASE_2"/>
    <property type="match status" value="1"/>
</dbReference>
<dbReference type="InterPro" id="IPR020471">
    <property type="entry name" value="AKR"/>
</dbReference>
<evidence type="ECO:0000256" key="2">
    <source>
        <dbReference type="ARBA" id="ARBA00022857"/>
    </source>
</evidence>
<name>A0A4D6KLV3_9EURY</name>
<reference evidence="5 6" key="2">
    <citation type="submission" date="2019-04" db="EMBL/GenBank/DDBJ databases">
        <authorList>
            <person name="Yang S."/>
            <person name="Wei W."/>
        </authorList>
    </citation>
    <scope>NUCLEOTIDE SEQUENCE [LARGE SCALE GENOMIC DNA]</scope>
    <source>
        <strain evidence="6">ZP60</strain>
    </source>
</reference>
<sequence>MPRDDMLPLGLGTYSEDNREQWTDNVRTALDAGFRHIDTAQVYENERYVGEGLRSSAVDRDDVWLSTKTVHHDVPPEADQVPDAIDGCLDRLGVDAVDLLYVHWPSGVYDHETVLPAYDDAYDAGKTRHVGLSNFTPELLDEAMDVLDAPLFAHQAEMHPLLPQADLVAHAQAHDYTFVAYSPLAKGAVFDVPEIREVAEKHDATPAQVSLAWITSHDNVAAIPKASSREHMEQNLAALDLELDDDDLDLIDSIDRRERVIDADHGPWNW</sequence>
<reference evidence="5 6" key="1">
    <citation type="submission" date="2019-04" db="EMBL/GenBank/DDBJ databases">
        <title>Complete genome sequence of Arthrobacter sp. ZXY-2 associated with effective atrazine degradation and salt adaptation.</title>
        <authorList>
            <person name="Zhao X."/>
        </authorList>
    </citation>
    <scope>NUCLEOTIDE SEQUENCE [LARGE SCALE GENOMIC DNA]</scope>
    <source>
        <strain evidence="6">ZP60</strain>
    </source>
</reference>
<keyword evidence="2" id="KW-0521">NADP</keyword>
<dbReference type="EMBL" id="CP039375">
    <property type="protein sequence ID" value="QCD67091.1"/>
    <property type="molecule type" value="Genomic_DNA"/>
</dbReference>
<evidence type="ECO:0000259" key="4">
    <source>
        <dbReference type="Pfam" id="PF00248"/>
    </source>
</evidence>
<dbReference type="PIRSF" id="PIRSF000097">
    <property type="entry name" value="AKR"/>
    <property type="match status" value="1"/>
</dbReference>
<gene>
    <name evidence="5" type="ORF">E5139_06375</name>
</gene>
<keyword evidence="3" id="KW-0560">Oxidoreductase</keyword>
<dbReference type="PRINTS" id="PR00069">
    <property type="entry name" value="ALDKETRDTASE"/>
</dbReference>
<dbReference type="GeneID" id="42178545"/>
<dbReference type="Gene3D" id="3.20.20.100">
    <property type="entry name" value="NADP-dependent oxidoreductase domain"/>
    <property type="match status" value="1"/>
</dbReference>